<comment type="caution">
    <text evidence="2">The sequence shown here is derived from an EMBL/GenBank/DDBJ whole genome shotgun (WGS) entry which is preliminary data.</text>
</comment>
<evidence type="ECO:0000313" key="2">
    <source>
        <dbReference type="EMBL" id="GGG26351.1"/>
    </source>
</evidence>
<dbReference type="AlphaFoldDB" id="A0A917LI99"/>
<keyword evidence="2" id="KW-0378">Hydrolase</keyword>
<protein>
    <submittedName>
        <fullName evidence="2">Metal-dependent hydrolase</fullName>
    </submittedName>
</protein>
<reference evidence="2" key="1">
    <citation type="journal article" date="2014" name="Int. J. Syst. Evol. Microbiol.">
        <title>Complete genome sequence of Corynebacterium casei LMG S-19264T (=DSM 44701T), isolated from a smear-ripened cheese.</title>
        <authorList>
            <consortium name="US DOE Joint Genome Institute (JGI-PGF)"/>
            <person name="Walter F."/>
            <person name="Albersmeier A."/>
            <person name="Kalinowski J."/>
            <person name="Ruckert C."/>
        </authorList>
    </citation>
    <scope>NUCLEOTIDE SEQUENCE</scope>
    <source>
        <strain evidence="2">CGMCC 1.15760</strain>
    </source>
</reference>
<accession>A0A917LI99</accession>
<dbReference type="EMBL" id="BMJT01000006">
    <property type="protein sequence ID" value="GGG26351.1"/>
    <property type="molecule type" value="Genomic_DNA"/>
</dbReference>
<dbReference type="PANTHER" id="PTHR42951">
    <property type="entry name" value="METALLO-BETA-LACTAMASE DOMAIN-CONTAINING"/>
    <property type="match status" value="1"/>
</dbReference>
<sequence length="227" mass="25360">MELVELLIKFEFNGQENWISPILIVQGEGLILVDAGYANFLPFIEVAIQEASYDTTQLQHIIITHYDDHIGSLYALKEKYPHVTIIVSAIEAPSISGAQPSERLIQAQEILAHMPKEQKDFGEWFVQQLQSLEYVRVDKTVNHLDLILQDACQVIATPGHTAGHISLFFPALNSIITGDAAVHEAGQLTVANLQFGLDLKTAEQSLQTVKNLQAKVYYCYHGGRYEV</sequence>
<gene>
    <name evidence="2" type="ORF">GCM10007425_21170</name>
</gene>
<name>A0A917LI99_9BACI</name>
<dbReference type="SMART" id="SM00849">
    <property type="entry name" value="Lactamase_B"/>
    <property type="match status" value="1"/>
</dbReference>
<dbReference type="RefSeq" id="WP_188615024.1">
    <property type="nucleotide sequence ID" value="NZ_BMJT01000006.1"/>
</dbReference>
<dbReference type="Pfam" id="PF00753">
    <property type="entry name" value="Lactamase_B"/>
    <property type="match status" value="1"/>
</dbReference>
<organism evidence="2 3">
    <name type="scientific">Lysinibacillus alkalisoli</name>
    <dbReference type="NCBI Taxonomy" id="1911548"/>
    <lineage>
        <taxon>Bacteria</taxon>
        <taxon>Bacillati</taxon>
        <taxon>Bacillota</taxon>
        <taxon>Bacilli</taxon>
        <taxon>Bacillales</taxon>
        <taxon>Bacillaceae</taxon>
        <taxon>Lysinibacillus</taxon>
    </lineage>
</organism>
<dbReference type="GO" id="GO:0016787">
    <property type="term" value="F:hydrolase activity"/>
    <property type="evidence" value="ECO:0007669"/>
    <property type="project" value="UniProtKB-KW"/>
</dbReference>
<proteinExistence type="predicted"/>
<dbReference type="InterPro" id="IPR036866">
    <property type="entry name" value="RibonucZ/Hydroxyglut_hydro"/>
</dbReference>
<dbReference type="Proteomes" id="UP000616608">
    <property type="component" value="Unassembled WGS sequence"/>
</dbReference>
<evidence type="ECO:0000313" key="3">
    <source>
        <dbReference type="Proteomes" id="UP000616608"/>
    </source>
</evidence>
<dbReference type="CDD" id="cd07721">
    <property type="entry name" value="yflN-like_MBL-fold"/>
    <property type="match status" value="1"/>
</dbReference>
<dbReference type="PANTHER" id="PTHR42951:SF15">
    <property type="entry name" value="METALLO-BETA-LACTAMASE SUPERFAMILY PROTEIN"/>
    <property type="match status" value="1"/>
</dbReference>
<reference evidence="2" key="2">
    <citation type="submission" date="2020-09" db="EMBL/GenBank/DDBJ databases">
        <authorList>
            <person name="Sun Q."/>
            <person name="Zhou Y."/>
        </authorList>
    </citation>
    <scope>NUCLEOTIDE SEQUENCE</scope>
    <source>
        <strain evidence="2">CGMCC 1.15760</strain>
    </source>
</reference>
<dbReference type="SUPFAM" id="SSF56281">
    <property type="entry name" value="Metallo-hydrolase/oxidoreductase"/>
    <property type="match status" value="1"/>
</dbReference>
<keyword evidence="3" id="KW-1185">Reference proteome</keyword>
<dbReference type="InterPro" id="IPR050855">
    <property type="entry name" value="NDM-1-like"/>
</dbReference>
<dbReference type="InterPro" id="IPR001279">
    <property type="entry name" value="Metallo-B-lactamas"/>
</dbReference>
<evidence type="ECO:0000259" key="1">
    <source>
        <dbReference type="SMART" id="SM00849"/>
    </source>
</evidence>
<feature type="domain" description="Metallo-beta-lactamase" evidence="1">
    <location>
        <begin position="19"/>
        <end position="221"/>
    </location>
</feature>
<dbReference type="Gene3D" id="3.60.15.10">
    <property type="entry name" value="Ribonuclease Z/Hydroxyacylglutathione hydrolase-like"/>
    <property type="match status" value="1"/>
</dbReference>